<comment type="similarity">
    <text evidence="2">Belongs to the intron maturase 2 family. MatK subfamily.</text>
</comment>
<dbReference type="EMBL" id="KU646489">
    <property type="protein sequence ID" value="ANI25338.1"/>
    <property type="molecule type" value="Genomic_DNA"/>
</dbReference>
<evidence type="ECO:0000256" key="1">
    <source>
        <dbReference type="ARBA" id="ARBA00004474"/>
    </source>
</evidence>
<evidence type="ECO:0000259" key="8">
    <source>
        <dbReference type="Pfam" id="PF01348"/>
    </source>
</evidence>
<evidence type="ECO:0000259" key="9">
    <source>
        <dbReference type="Pfam" id="PF01824"/>
    </source>
</evidence>
<organism evidence="10">
    <name type="scientific">Spirogyra maxima</name>
    <name type="common">Green alga</name>
    <dbReference type="NCBI Taxonomy" id="3180"/>
    <lineage>
        <taxon>Eukaryota</taxon>
        <taxon>Viridiplantae</taxon>
        <taxon>Streptophyta</taxon>
        <taxon>Zygnematophyceae</taxon>
        <taxon>Zygnematophycidae</taxon>
        <taxon>Spirogyrales</taxon>
        <taxon>Spirogyraceae</taxon>
        <taxon>Spirogyra</taxon>
    </lineage>
</organism>
<sequence length="545" mass="65228">MMSKEIVIVKKISQVWYSLNTKEKRSFVLQQSKRLYSEYLQEDLYLIQLANKNIKIQPLKLNNFLRIKRHLNKMRFYGLNNLQNFCIEPTQILIDDNIRVANSLIHLERIILLLPLELHRSCLIDQEFKPFVQRNMLSSFHSAFFSIEQKWHNSSILEAEMPSYLHPEILVRMLSSRYKDVAFIDLLRRKLYTHIIRLEHPSNYIKNDIGKYVTTILWNFWTLEFEDFLASEFFIFLYKSIISYRNQLSVLRKLHIFNTKKIQKHIHIDKDLWGKIQIPSSLKNMDFFCAKTCNYLRYANNWIIGIETNILVLHAFRRRCIRFWRRRIGINIKLTRLNILNLHRDYCWFLGNICKFKSDEMKIQVMGTNSKVFPITFLEQKRIFIFIPLVSLFRLLSEYGFCKYDGYPISKSSWSTWPDSKIIERFNQILTSISCHYSGNANKKSLSHIQYILSYSCAKTLACKHKTNLRSIWYTYADELSRNYLSSKMIDTLNLGFINQINKIFIKQKHISIWDLNNISPDPMVLLLIDRKVYKKNKSVSYFKI</sequence>
<dbReference type="InterPro" id="IPR024942">
    <property type="entry name" value="Maturase_MatK_N"/>
</dbReference>
<evidence type="ECO:0000256" key="3">
    <source>
        <dbReference type="ARBA" id="ARBA00022640"/>
    </source>
</evidence>
<keyword evidence="4" id="KW-0507">mRNA processing</keyword>
<dbReference type="Pfam" id="PF01348">
    <property type="entry name" value="Intron_maturas2"/>
    <property type="match status" value="1"/>
</dbReference>
<evidence type="ECO:0000256" key="4">
    <source>
        <dbReference type="ARBA" id="ARBA00022664"/>
    </source>
</evidence>
<geneLocation type="chloroplast" evidence="10"/>
<gene>
    <name evidence="10" type="primary">matK</name>
</gene>
<name>A0A191T4L3_SPIMX</name>
<reference evidence="10" key="1">
    <citation type="journal article" date="2016" name="Front. Plant Sci.">
        <title>Comparative Chloroplast Genome Analyses of Streptophyte Green Algae Uncover Major Structural Alterations in the Klebsormidiophyceae, Coleochaetophyceae and Zygnematophyceae.</title>
        <authorList>
            <person name="Lemieux C."/>
            <person name="Otis C."/>
            <person name="Turmel M."/>
        </authorList>
    </citation>
    <scope>NUCLEOTIDE SEQUENCE</scope>
</reference>
<dbReference type="InterPro" id="IPR024937">
    <property type="entry name" value="Domain_X"/>
</dbReference>
<evidence type="ECO:0000256" key="7">
    <source>
        <dbReference type="RuleBase" id="RU004226"/>
    </source>
</evidence>
<evidence type="ECO:0000256" key="2">
    <source>
        <dbReference type="ARBA" id="ARBA00006621"/>
    </source>
</evidence>
<keyword evidence="6" id="KW-0694">RNA-binding</keyword>
<dbReference type="GO" id="GO:0006397">
    <property type="term" value="P:mRNA processing"/>
    <property type="evidence" value="ECO:0007669"/>
    <property type="project" value="UniProtKB-KW"/>
</dbReference>
<keyword evidence="5" id="KW-0819">tRNA processing</keyword>
<accession>A0A191T4L3</accession>
<keyword evidence="3 7" id="KW-0934">Plastid</keyword>
<dbReference type="Pfam" id="PF01824">
    <property type="entry name" value="MatK_N"/>
    <property type="match status" value="1"/>
</dbReference>
<dbReference type="GO" id="GO:0009507">
    <property type="term" value="C:chloroplast"/>
    <property type="evidence" value="ECO:0007669"/>
    <property type="project" value="InterPro"/>
</dbReference>
<evidence type="ECO:0000313" key="10">
    <source>
        <dbReference type="EMBL" id="ANI25338.1"/>
    </source>
</evidence>
<feature type="domain" description="Domain X" evidence="8">
    <location>
        <begin position="381"/>
        <end position="472"/>
    </location>
</feature>
<dbReference type="GeneID" id="27984767"/>
<feature type="domain" description="Maturase MatK N-terminal" evidence="9">
    <location>
        <begin position="30"/>
        <end position="351"/>
    </location>
</feature>
<keyword evidence="7 10" id="KW-0150">Chloroplast</keyword>
<protein>
    <submittedName>
        <fullName evidence="10">Maturase K</fullName>
    </submittedName>
</protein>
<dbReference type="InterPro" id="IPR002866">
    <property type="entry name" value="Maturase_MatK"/>
</dbReference>
<dbReference type="AlphaFoldDB" id="A0A191T4L3"/>
<proteinExistence type="inferred from homology"/>
<comment type="function">
    <text evidence="7">Usually encoded in the trnK tRNA gene intron. Probably assists in splicing its own and other chloroplast group II introns.</text>
</comment>
<evidence type="ECO:0000256" key="6">
    <source>
        <dbReference type="ARBA" id="ARBA00022884"/>
    </source>
</evidence>
<dbReference type="RefSeq" id="YP_009258409.1">
    <property type="nucleotide sequence ID" value="NC_030355.1"/>
</dbReference>
<dbReference type="PANTHER" id="PTHR34811:SF1">
    <property type="entry name" value="MATURASE K"/>
    <property type="match status" value="1"/>
</dbReference>
<dbReference type="PANTHER" id="PTHR34811">
    <property type="entry name" value="MATURASE K"/>
    <property type="match status" value="1"/>
</dbReference>
<dbReference type="GO" id="GO:0008033">
    <property type="term" value="P:tRNA processing"/>
    <property type="evidence" value="ECO:0007669"/>
    <property type="project" value="UniProtKB-KW"/>
</dbReference>
<comment type="subcellular location">
    <subcellularLocation>
        <location evidence="1">Plastid</location>
    </subcellularLocation>
</comment>
<evidence type="ECO:0000256" key="5">
    <source>
        <dbReference type="ARBA" id="ARBA00022694"/>
    </source>
</evidence>
<dbReference type="GO" id="GO:0003723">
    <property type="term" value="F:RNA binding"/>
    <property type="evidence" value="ECO:0007669"/>
    <property type="project" value="UniProtKB-KW"/>
</dbReference>